<reference evidence="1" key="1">
    <citation type="submission" date="2020-06" db="EMBL/GenBank/DDBJ databases">
        <title>WGS assembly of Ceratodon purpureus strain R40.</title>
        <authorList>
            <person name="Carey S.B."/>
            <person name="Jenkins J."/>
            <person name="Shu S."/>
            <person name="Lovell J.T."/>
            <person name="Sreedasyam A."/>
            <person name="Maumus F."/>
            <person name="Tiley G.P."/>
            <person name="Fernandez-Pozo N."/>
            <person name="Barry K."/>
            <person name="Chen C."/>
            <person name="Wang M."/>
            <person name="Lipzen A."/>
            <person name="Daum C."/>
            <person name="Saski C.A."/>
            <person name="Payton A.C."/>
            <person name="Mcbreen J.C."/>
            <person name="Conrad R.E."/>
            <person name="Kollar L.M."/>
            <person name="Olsson S."/>
            <person name="Huttunen S."/>
            <person name="Landis J.B."/>
            <person name="Wickett N.J."/>
            <person name="Johnson M.G."/>
            <person name="Rensing S.A."/>
            <person name="Grimwood J."/>
            <person name="Schmutz J."/>
            <person name="Mcdaniel S.F."/>
        </authorList>
    </citation>
    <scope>NUCLEOTIDE SEQUENCE</scope>
    <source>
        <strain evidence="1">R40</strain>
    </source>
</reference>
<dbReference type="GO" id="GO:0005876">
    <property type="term" value="C:spindle microtubule"/>
    <property type="evidence" value="ECO:0007669"/>
    <property type="project" value="InterPro"/>
</dbReference>
<dbReference type="Pfam" id="PF14817">
    <property type="entry name" value="HAUS5"/>
    <property type="match status" value="1"/>
</dbReference>
<dbReference type="AlphaFoldDB" id="A0A8T0GKV8"/>
<organism evidence="1 2">
    <name type="scientific">Ceratodon purpureus</name>
    <name type="common">Fire moss</name>
    <name type="synonym">Dicranum purpureum</name>
    <dbReference type="NCBI Taxonomy" id="3225"/>
    <lineage>
        <taxon>Eukaryota</taxon>
        <taxon>Viridiplantae</taxon>
        <taxon>Streptophyta</taxon>
        <taxon>Embryophyta</taxon>
        <taxon>Bryophyta</taxon>
        <taxon>Bryophytina</taxon>
        <taxon>Bryopsida</taxon>
        <taxon>Dicranidae</taxon>
        <taxon>Pseudoditrichales</taxon>
        <taxon>Ditrichaceae</taxon>
        <taxon>Ceratodon</taxon>
    </lineage>
</organism>
<dbReference type="Proteomes" id="UP000822688">
    <property type="component" value="Chromosome 10"/>
</dbReference>
<name>A0A8T0GKV8_CERPU</name>
<dbReference type="InterPro" id="IPR029131">
    <property type="entry name" value="HAUS5"/>
</dbReference>
<sequence>MIPTWCIAWQVDEWWEQPAATAVDWILVDGQNVAAWLAHVKQLQKAFYEQQLL</sequence>
<dbReference type="InterPro" id="IPR044706">
    <property type="entry name" value="AUG5_plant"/>
</dbReference>
<dbReference type="PANTHER" id="PTHR34968">
    <property type="entry name" value="AUGMIN SUBUNIT 5"/>
    <property type="match status" value="1"/>
</dbReference>
<protein>
    <submittedName>
        <fullName evidence="1">Uncharacterized protein</fullName>
    </submittedName>
</protein>
<proteinExistence type="predicted"/>
<dbReference type="PANTHER" id="PTHR34968:SF1">
    <property type="entry name" value="AUGMIN SUBUNIT 5"/>
    <property type="match status" value="1"/>
</dbReference>
<evidence type="ECO:0000313" key="1">
    <source>
        <dbReference type="EMBL" id="KAG0559195.1"/>
    </source>
</evidence>
<evidence type="ECO:0000313" key="2">
    <source>
        <dbReference type="Proteomes" id="UP000822688"/>
    </source>
</evidence>
<dbReference type="GO" id="GO:0070652">
    <property type="term" value="C:HAUS complex"/>
    <property type="evidence" value="ECO:0007669"/>
    <property type="project" value="InterPro"/>
</dbReference>
<comment type="caution">
    <text evidence="1">The sequence shown here is derived from an EMBL/GenBank/DDBJ whole genome shotgun (WGS) entry which is preliminary data.</text>
</comment>
<keyword evidence="2" id="KW-1185">Reference proteome</keyword>
<gene>
    <name evidence="1" type="ORF">KC19_10G086000</name>
</gene>
<dbReference type="EMBL" id="CM026431">
    <property type="protein sequence ID" value="KAG0559195.1"/>
    <property type="molecule type" value="Genomic_DNA"/>
</dbReference>
<dbReference type="GO" id="GO:0051225">
    <property type="term" value="P:spindle assembly"/>
    <property type="evidence" value="ECO:0007669"/>
    <property type="project" value="InterPro"/>
</dbReference>
<accession>A0A8T0GKV8</accession>